<feature type="region of interest" description="Disordered" evidence="1">
    <location>
        <begin position="1"/>
        <end position="22"/>
    </location>
</feature>
<keyword evidence="2" id="KW-0472">Membrane</keyword>
<dbReference type="EMBL" id="FORP01000008">
    <property type="protein sequence ID" value="SFJ76629.1"/>
    <property type="molecule type" value="Genomic_DNA"/>
</dbReference>
<keyword evidence="2" id="KW-1133">Transmembrane helix</keyword>
<proteinExistence type="predicted"/>
<gene>
    <name evidence="3" type="ORF">SAMN05421835_108184</name>
</gene>
<dbReference type="OrthoDB" id="3629408at2"/>
<evidence type="ECO:0000313" key="3">
    <source>
        <dbReference type="EMBL" id="SFJ76629.1"/>
    </source>
</evidence>
<evidence type="ECO:0000313" key="4">
    <source>
        <dbReference type="Proteomes" id="UP000199025"/>
    </source>
</evidence>
<evidence type="ECO:0000256" key="2">
    <source>
        <dbReference type="SAM" id="Phobius"/>
    </source>
</evidence>
<keyword evidence="4" id="KW-1185">Reference proteome</keyword>
<protein>
    <submittedName>
        <fullName evidence="3">Uncharacterized protein</fullName>
    </submittedName>
</protein>
<sequence length="116" mass="12302">MSTPDHHTTPATDHSGPDDTAAEVEVRRARDAALYARVAHPTRTTTVISWLGWHAGELTGIGLPAALAATTWPGFSVLSVLTALAWAGHEARQRLRARSDTARPGPGESDVEGEGR</sequence>
<dbReference type="AlphaFoldDB" id="A0A1I3U274"/>
<dbReference type="STRING" id="115433.SAMN05421835_108184"/>
<feature type="region of interest" description="Disordered" evidence="1">
    <location>
        <begin position="92"/>
        <end position="116"/>
    </location>
</feature>
<feature type="transmembrane region" description="Helical" evidence="2">
    <location>
        <begin position="61"/>
        <end position="88"/>
    </location>
</feature>
<evidence type="ECO:0000256" key="1">
    <source>
        <dbReference type="SAM" id="MobiDB-lite"/>
    </source>
</evidence>
<feature type="compositionally biased region" description="Basic and acidic residues" evidence="1">
    <location>
        <begin position="92"/>
        <end position="101"/>
    </location>
</feature>
<reference evidence="3 4" key="1">
    <citation type="submission" date="2016-10" db="EMBL/GenBank/DDBJ databases">
        <authorList>
            <person name="de Groot N.N."/>
        </authorList>
    </citation>
    <scope>NUCLEOTIDE SEQUENCE [LARGE SCALE GENOMIC DNA]</scope>
    <source>
        <strain evidence="3 4">DSM 44468</strain>
    </source>
</reference>
<organism evidence="3 4">
    <name type="scientific">Amycolatopsis sacchari</name>
    <dbReference type="NCBI Taxonomy" id="115433"/>
    <lineage>
        <taxon>Bacteria</taxon>
        <taxon>Bacillati</taxon>
        <taxon>Actinomycetota</taxon>
        <taxon>Actinomycetes</taxon>
        <taxon>Pseudonocardiales</taxon>
        <taxon>Pseudonocardiaceae</taxon>
        <taxon>Amycolatopsis</taxon>
    </lineage>
</organism>
<accession>A0A1I3U274</accession>
<name>A0A1I3U274_9PSEU</name>
<keyword evidence="2" id="KW-0812">Transmembrane</keyword>
<dbReference type="Proteomes" id="UP000199025">
    <property type="component" value="Unassembled WGS sequence"/>
</dbReference>
<dbReference type="RefSeq" id="WP_091508197.1">
    <property type="nucleotide sequence ID" value="NZ_FORP01000008.1"/>
</dbReference>